<name>A0AAX3X1I8_9BACI</name>
<feature type="transmembrane region" description="Helical" evidence="1">
    <location>
        <begin position="66"/>
        <end position="92"/>
    </location>
</feature>
<dbReference type="EMBL" id="CP126101">
    <property type="protein sequence ID" value="WHY54051.1"/>
    <property type="molecule type" value="Genomic_DNA"/>
</dbReference>
<evidence type="ECO:0000313" key="2">
    <source>
        <dbReference type="EMBL" id="WHY54051.1"/>
    </source>
</evidence>
<keyword evidence="1" id="KW-1133">Transmembrane helix</keyword>
<dbReference type="RefSeq" id="WP_283872621.1">
    <property type="nucleotide sequence ID" value="NZ_CP126101.1"/>
</dbReference>
<keyword evidence="1" id="KW-0812">Transmembrane</keyword>
<keyword evidence="1" id="KW-0472">Membrane</keyword>
<protein>
    <recommendedName>
        <fullName evidence="4">DUF4306 domain-containing protein</fullName>
    </recommendedName>
</protein>
<evidence type="ECO:0000256" key="1">
    <source>
        <dbReference type="SAM" id="Phobius"/>
    </source>
</evidence>
<accession>A0AAX3X1I8</accession>
<evidence type="ECO:0008006" key="4">
    <source>
        <dbReference type="Google" id="ProtNLM"/>
    </source>
</evidence>
<sequence length="101" mass="11468">MRQEEMIKTVKMYSFVLFTVILICIGSMLLFNSVDMGANSANGYLNTAMGGFMDTESFLVIQKGYIFSYLIVGGIFLLVGLLFFCIFLYKFLLKDIDLDKL</sequence>
<dbReference type="AlphaFoldDB" id="A0AAX3X1I8"/>
<evidence type="ECO:0000313" key="3">
    <source>
        <dbReference type="Proteomes" id="UP001178322"/>
    </source>
</evidence>
<gene>
    <name evidence="2" type="ORF">QNH24_12675</name>
</gene>
<proteinExistence type="predicted"/>
<reference evidence="2" key="1">
    <citation type="submission" date="2023-05" db="EMBL/GenBank/DDBJ databases">
        <title>Comparative genomics of Bacillaceae isolates and their secondary metabolite potential.</title>
        <authorList>
            <person name="Song L."/>
            <person name="Nielsen L.J."/>
            <person name="Mohite O."/>
            <person name="Xu X."/>
            <person name="Weber T."/>
            <person name="Kovacs A.T."/>
        </authorList>
    </citation>
    <scope>NUCLEOTIDE SEQUENCE</scope>
    <source>
        <strain evidence="2">LY1</strain>
    </source>
</reference>
<organism evidence="2 3">
    <name type="scientific">Lysinibacillus pakistanensis</name>
    <dbReference type="NCBI Taxonomy" id="759811"/>
    <lineage>
        <taxon>Bacteria</taxon>
        <taxon>Bacillati</taxon>
        <taxon>Bacillota</taxon>
        <taxon>Bacilli</taxon>
        <taxon>Bacillales</taxon>
        <taxon>Bacillaceae</taxon>
        <taxon>Lysinibacillus</taxon>
    </lineage>
</organism>
<feature type="transmembrane region" description="Helical" evidence="1">
    <location>
        <begin position="12"/>
        <end position="31"/>
    </location>
</feature>
<dbReference type="Proteomes" id="UP001178322">
    <property type="component" value="Chromosome"/>
</dbReference>